<evidence type="ECO:0000256" key="1">
    <source>
        <dbReference type="ARBA" id="ARBA00023015"/>
    </source>
</evidence>
<dbReference type="GO" id="GO:0003700">
    <property type="term" value="F:DNA-binding transcription factor activity"/>
    <property type="evidence" value="ECO:0007669"/>
    <property type="project" value="TreeGrafter"/>
</dbReference>
<dbReference type="PANTHER" id="PTHR46797">
    <property type="entry name" value="HTH-TYPE TRANSCRIPTIONAL REGULATOR"/>
    <property type="match status" value="1"/>
</dbReference>
<dbReference type="Gene3D" id="1.10.260.40">
    <property type="entry name" value="lambda repressor-like DNA-binding domains"/>
    <property type="match status" value="1"/>
</dbReference>
<dbReference type="InterPro" id="IPR050807">
    <property type="entry name" value="TransReg_Diox_bact_type"/>
</dbReference>
<dbReference type="GO" id="GO:0005829">
    <property type="term" value="C:cytosol"/>
    <property type="evidence" value="ECO:0007669"/>
    <property type="project" value="TreeGrafter"/>
</dbReference>
<dbReference type="CDD" id="cd00093">
    <property type="entry name" value="HTH_XRE"/>
    <property type="match status" value="1"/>
</dbReference>
<evidence type="ECO:0000313" key="5">
    <source>
        <dbReference type="EMBL" id="TCZ75059.1"/>
    </source>
</evidence>
<evidence type="ECO:0000256" key="3">
    <source>
        <dbReference type="ARBA" id="ARBA00023163"/>
    </source>
</evidence>
<dbReference type="GO" id="GO:0003677">
    <property type="term" value="F:DNA binding"/>
    <property type="evidence" value="ECO:0007669"/>
    <property type="project" value="UniProtKB-KW"/>
</dbReference>
<dbReference type="SMART" id="SM00530">
    <property type="entry name" value="HTH_XRE"/>
    <property type="match status" value="1"/>
</dbReference>
<dbReference type="Pfam" id="PF01381">
    <property type="entry name" value="HTH_3"/>
    <property type="match status" value="1"/>
</dbReference>
<evidence type="ECO:0000313" key="6">
    <source>
        <dbReference type="Proteomes" id="UP000295418"/>
    </source>
</evidence>
<name>A0A4R4E6D9_9BACL</name>
<dbReference type="PROSITE" id="PS50943">
    <property type="entry name" value="HTH_CROC1"/>
    <property type="match status" value="1"/>
</dbReference>
<keyword evidence="3" id="KW-0804">Transcription</keyword>
<keyword evidence="6" id="KW-1185">Reference proteome</keyword>
<feature type="domain" description="HTH cro/C1-type" evidence="4">
    <location>
        <begin position="24"/>
        <end position="69"/>
    </location>
</feature>
<accession>A0A4R4E6D9</accession>
<dbReference type="SUPFAM" id="SSF47413">
    <property type="entry name" value="lambda repressor-like DNA-binding domains"/>
    <property type="match status" value="1"/>
</dbReference>
<dbReference type="AlphaFoldDB" id="A0A4R4E6D9"/>
<gene>
    <name evidence="5" type="ORF">E0485_18900</name>
</gene>
<keyword evidence="2" id="KW-0238">DNA-binding</keyword>
<keyword evidence="1" id="KW-0805">Transcription regulation</keyword>
<evidence type="ECO:0000256" key="2">
    <source>
        <dbReference type="ARBA" id="ARBA00023125"/>
    </source>
</evidence>
<organism evidence="5 6">
    <name type="scientific">Paenibacillus albiflavus</name>
    <dbReference type="NCBI Taxonomy" id="2545760"/>
    <lineage>
        <taxon>Bacteria</taxon>
        <taxon>Bacillati</taxon>
        <taxon>Bacillota</taxon>
        <taxon>Bacilli</taxon>
        <taxon>Bacillales</taxon>
        <taxon>Paenibacillaceae</taxon>
        <taxon>Paenibacillus</taxon>
    </lineage>
</organism>
<reference evidence="5 6" key="1">
    <citation type="submission" date="2019-03" db="EMBL/GenBank/DDBJ databases">
        <authorList>
            <person name="Kim M.K.M."/>
        </authorList>
    </citation>
    <scope>NUCLEOTIDE SEQUENCE [LARGE SCALE GENOMIC DNA]</scope>
    <source>
        <strain evidence="5 6">18JY21-1</strain>
    </source>
</reference>
<dbReference type="InterPro" id="IPR010982">
    <property type="entry name" value="Lambda_DNA-bd_dom_sf"/>
</dbReference>
<dbReference type="Proteomes" id="UP000295418">
    <property type="component" value="Unassembled WGS sequence"/>
</dbReference>
<proteinExistence type="predicted"/>
<dbReference type="OrthoDB" id="9814553at2"/>
<dbReference type="InterPro" id="IPR001387">
    <property type="entry name" value="Cro/C1-type_HTH"/>
</dbReference>
<dbReference type="RefSeq" id="WP_132419634.1">
    <property type="nucleotide sequence ID" value="NZ_SKFG01000023.1"/>
</dbReference>
<evidence type="ECO:0000259" key="4">
    <source>
        <dbReference type="PROSITE" id="PS50943"/>
    </source>
</evidence>
<comment type="caution">
    <text evidence="5">The sequence shown here is derived from an EMBL/GenBank/DDBJ whole genome shotgun (WGS) entry which is preliminary data.</text>
</comment>
<protein>
    <submittedName>
        <fullName evidence="5">XRE family transcriptional regulator</fullName>
    </submittedName>
</protein>
<dbReference type="PANTHER" id="PTHR46797:SF23">
    <property type="entry name" value="HTH-TYPE TRANSCRIPTIONAL REGULATOR SUTR"/>
    <property type="match status" value="1"/>
</dbReference>
<dbReference type="EMBL" id="SKFG01000023">
    <property type="protein sequence ID" value="TCZ75059.1"/>
    <property type="molecule type" value="Genomic_DNA"/>
</dbReference>
<sequence>MKKGTISYEFGVNVHRIRTEVMDLTQEKLAELSGLSSVYIGEIERGMRNVSLEIAEKIADGLSIDLCELIKYDRPNQEDDE</sequence>